<dbReference type="EMBL" id="ON169972">
    <property type="protein sequence ID" value="UPW35953.1"/>
    <property type="molecule type" value="Genomic_DNA"/>
</dbReference>
<dbReference type="Proteomes" id="UP000831536">
    <property type="component" value="Segment"/>
</dbReference>
<reference evidence="1" key="1">
    <citation type="journal article" date="2022" name="J. Appl. Microbiol.">
        <title>Bacteriophage-Antibiotic Combinations Against Multidrug-Resistant Pseudomonas aeruginosa.</title>
        <authorList>
            <person name="Holger D."/>
            <person name="Lev K.L."/>
            <person name="Kebriaei R."/>
            <person name="Morrisette T."/>
            <person name="Shah R."/>
            <person name="Alexander J."/>
            <person name="Lehman S.M."/>
            <person name="Rybak M.J."/>
        </authorList>
    </citation>
    <scope>NUCLEOTIDE SEQUENCE</scope>
</reference>
<protein>
    <submittedName>
        <fullName evidence="1">Uncharacterized protein</fullName>
    </submittedName>
</protein>
<keyword evidence="2" id="KW-1185">Reference proteome</keyword>
<organism evidence="1 2">
    <name type="scientific">Pseudomonas phage EM</name>
    <dbReference type="NCBI Taxonomy" id="2936914"/>
    <lineage>
        <taxon>Viruses</taxon>
        <taxon>Duplodnaviria</taxon>
        <taxon>Heunggongvirae</taxon>
        <taxon>Uroviricota</taxon>
        <taxon>Caudoviricetes</taxon>
        <taxon>Vandenendeviridae</taxon>
        <taxon>Skurskavirinae</taxon>
        <taxon>Baldwinvirus</taxon>
        <taxon>Baldwinvirus EM</taxon>
    </lineage>
</organism>
<proteinExistence type="predicted"/>
<evidence type="ECO:0000313" key="1">
    <source>
        <dbReference type="EMBL" id="UPW35953.1"/>
    </source>
</evidence>
<gene>
    <name evidence="1" type="ORF">EM_168</name>
</gene>
<accession>A0AAE9HIB9</accession>
<name>A0AAE9HIB9_9CAUD</name>
<evidence type="ECO:0000313" key="2">
    <source>
        <dbReference type="Proteomes" id="UP000831536"/>
    </source>
</evidence>
<sequence>MSKETNIPFLGDYLTSERPKAGQTVKLVADNRVYHIVAVYPSVDDKWGLLLEDHSNGITVEMEVNRG</sequence>